<keyword evidence="11" id="KW-0418">Kinase</keyword>
<evidence type="ECO:0000256" key="12">
    <source>
        <dbReference type="ARBA" id="ARBA00022840"/>
    </source>
</evidence>
<dbReference type="InterPro" id="IPR013767">
    <property type="entry name" value="PAS_fold"/>
</dbReference>
<keyword evidence="4" id="KW-0597">Phosphoprotein</keyword>
<protein>
    <recommendedName>
        <fullName evidence="2">histidine kinase</fullName>
        <ecNumber evidence="2">2.7.13.3</ecNumber>
    </recommendedName>
</protein>
<keyword evidence="6" id="KW-0285">Flavoprotein</keyword>
<keyword evidence="8" id="KW-0808">Transferase</keyword>
<evidence type="ECO:0000256" key="11">
    <source>
        <dbReference type="ARBA" id="ARBA00022777"/>
    </source>
</evidence>
<evidence type="ECO:0000256" key="5">
    <source>
        <dbReference type="ARBA" id="ARBA00022606"/>
    </source>
</evidence>
<proteinExistence type="predicted"/>
<evidence type="ECO:0000256" key="13">
    <source>
        <dbReference type="ARBA" id="ARBA00022991"/>
    </source>
</evidence>
<keyword evidence="19" id="KW-1185">Reference proteome</keyword>
<sequence>MDVSEMGLQHSDPCEEWLLTAADRLGLLADVFDALPMAIYTTDAVGKIVCFNAVAATLFGAEPTDGAWTGARQLYWPDGTPMHESPMSIAIKERRPIRGAEGLIDGPDGTLLRILIYTTPMFQGETVIGGVNVLLELGEQSRVAYLEQRLAAIVECSEDAIISKDLSGTVITWNRAAERLFGYSAAEAIGRPIMILIPDDRRQEEEAILASIRNGTPVARYETWRKRKDGTLVPIALTVSPLRDRSGRIIGASKIARDISDQIRIREHQTLVLNEMSHRVKNVLAVAGGLIGLSARSAQNPKAMARAVQERLGAYSRAHDLTRKTAADVAGGGAESTTLHTLVHAIVAPYVIESGEDANVVVAGDDVSIDANTTASLALVLHEFTTNAAKYGAFSTPSGKLSVSTRETGDFVELVWTERGGPRIAGRPTRQGFGSVLSVRTVEGQLNGTLQIEWQPEGAVIVLRIPRERAER</sequence>
<name>A0ABP3PC42_9PROT</name>
<evidence type="ECO:0000256" key="6">
    <source>
        <dbReference type="ARBA" id="ARBA00022630"/>
    </source>
</evidence>
<evidence type="ECO:0000256" key="1">
    <source>
        <dbReference type="ARBA" id="ARBA00000085"/>
    </source>
</evidence>
<evidence type="ECO:0000313" key="18">
    <source>
        <dbReference type="EMBL" id="GAA0560552.1"/>
    </source>
</evidence>
<dbReference type="InterPro" id="IPR011102">
    <property type="entry name" value="Sig_transdc_His_kinase_HWE"/>
</dbReference>
<dbReference type="PANTHER" id="PTHR41523:SF8">
    <property type="entry name" value="ETHYLENE RESPONSE SENSOR PROTEIN"/>
    <property type="match status" value="1"/>
</dbReference>
<evidence type="ECO:0000256" key="3">
    <source>
        <dbReference type="ARBA" id="ARBA00022543"/>
    </source>
</evidence>
<keyword evidence="12" id="KW-0067">ATP-binding</keyword>
<evidence type="ECO:0000313" key="19">
    <source>
        <dbReference type="Proteomes" id="UP001499951"/>
    </source>
</evidence>
<dbReference type="PANTHER" id="PTHR41523">
    <property type="entry name" value="TWO-COMPONENT SYSTEM SENSOR PROTEIN"/>
    <property type="match status" value="1"/>
</dbReference>
<keyword evidence="5" id="KW-0716">Sensory transduction</keyword>
<dbReference type="SMART" id="SM00091">
    <property type="entry name" value="PAS"/>
    <property type="match status" value="2"/>
</dbReference>
<comment type="catalytic activity">
    <reaction evidence="1">
        <text>ATP + protein L-histidine = ADP + protein N-phospho-L-histidine.</text>
        <dbReference type="EC" id="2.7.13.3"/>
    </reaction>
</comment>
<keyword evidence="7" id="KW-0288">FMN</keyword>
<dbReference type="SMART" id="SM00911">
    <property type="entry name" value="HWE_HK"/>
    <property type="match status" value="1"/>
</dbReference>
<organism evidence="18 19">
    <name type="scientific">Rhizomicrobium electricum</name>
    <dbReference type="NCBI Taxonomy" id="480070"/>
    <lineage>
        <taxon>Bacteria</taxon>
        <taxon>Pseudomonadati</taxon>
        <taxon>Pseudomonadota</taxon>
        <taxon>Alphaproteobacteria</taxon>
        <taxon>Micropepsales</taxon>
        <taxon>Micropepsaceae</taxon>
        <taxon>Rhizomicrobium</taxon>
    </lineage>
</organism>
<gene>
    <name evidence="18" type="ORF">GCM10008942_06300</name>
</gene>
<dbReference type="Gene3D" id="3.30.565.10">
    <property type="entry name" value="Histidine kinase-like ATPase, C-terminal domain"/>
    <property type="match status" value="1"/>
</dbReference>
<feature type="domain" description="PAC" evidence="17">
    <location>
        <begin position="219"/>
        <end position="271"/>
    </location>
</feature>
<evidence type="ECO:0000256" key="15">
    <source>
        <dbReference type="ARBA" id="ARBA00023170"/>
    </source>
</evidence>
<evidence type="ECO:0000256" key="14">
    <source>
        <dbReference type="ARBA" id="ARBA00023026"/>
    </source>
</evidence>
<evidence type="ECO:0000256" key="4">
    <source>
        <dbReference type="ARBA" id="ARBA00022553"/>
    </source>
</evidence>
<keyword evidence="15" id="KW-0675">Receptor</keyword>
<keyword evidence="10" id="KW-0547">Nucleotide-binding</keyword>
<dbReference type="Pfam" id="PF07536">
    <property type="entry name" value="HWE_HK"/>
    <property type="match status" value="1"/>
</dbReference>
<keyword evidence="3" id="KW-0600">Photoreceptor protein</keyword>
<dbReference type="Proteomes" id="UP001499951">
    <property type="component" value="Unassembled WGS sequence"/>
</dbReference>
<dbReference type="InterPro" id="IPR001610">
    <property type="entry name" value="PAC"/>
</dbReference>
<evidence type="ECO:0000256" key="8">
    <source>
        <dbReference type="ARBA" id="ARBA00022679"/>
    </source>
</evidence>
<dbReference type="InterPro" id="IPR036890">
    <property type="entry name" value="HATPase_C_sf"/>
</dbReference>
<evidence type="ECO:0000256" key="2">
    <source>
        <dbReference type="ARBA" id="ARBA00012438"/>
    </source>
</evidence>
<dbReference type="Gene3D" id="3.30.450.20">
    <property type="entry name" value="PAS domain"/>
    <property type="match status" value="2"/>
</dbReference>
<dbReference type="PROSITE" id="PS50112">
    <property type="entry name" value="PAS"/>
    <property type="match status" value="1"/>
</dbReference>
<reference evidence="19" key="1">
    <citation type="journal article" date="2019" name="Int. J. Syst. Evol. Microbiol.">
        <title>The Global Catalogue of Microorganisms (GCM) 10K type strain sequencing project: providing services to taxonomists for standard genome sequencing and annotation.</title>
        <authorList>
            <consortium name="The Broad Institute Genomics Platform"/>
            <consortium name="The Broad Institute Genome Sequencing Center for Infectious Disease"/>
            <person name="Wu L."/>
            <person name="Ma J."/>
        </authorList>
    </citation>
    <scope>NUCLEOTIDE SEQUENCE [LARGE SCALE GENOMIC DNA]</scope>
    <source>
        <strain evidence="19">JCM 15089</strain>
    </source>
</reference>
<dbReference type="SUPFAM" id="SSF55874">
    <property type="entry name" value="ATPase domain of HSP90 chaperone/DNA topoisomerase II/histidine kinase"/>
    <property type="match status" value="1"/>
</dbReference>
<dbReference type="InterPro" id="IPR000700">
    <property type="entry name" value="PAS-assoc_C"/>
</dbReference>
<evidence type="ECO:0000259" key="17">
    <source>
        <dbReference type="PROSITE" id="PS50113"/>
    </source>
</evidence>
<evidence type="ECO:0000256" key="10">
    <source>
        <dbReference type="ARBA" id="ARBA00022741"/>
    </source>
</evidence>
<dbReference type="EMBL" id="BAAADD010000001">
    <property type="protein sequence ID" value="GAA0560552.1"/>
    <property type="molecule type" value="Genomic_DNA"/>
</dbReference>
<dbReference type="SUPFAM" id="SSF55785">
    <property type="entry name" value="PYP-like sensor domain (PAS domain)"/>
    <property type="match status" value="2"/>
</dbReference>
<accession>A0ABP3PC42</accession>
<evidence type="ECO:0000259" key="16">
    <source>
        <dbReference type="PROSITE" id="PS50112"/>
    </source>
</evidence>
<evidence type="ECO:0000256" key="9">
    <source>
        <dbReference type="ARBA" id="ARBA00022737"/>
    </source>
</evidence>
<dbReference type="CDD" id="cd00130">
    <property type="entry name" value="PAS"/>
    <property type="match status" value="1"/>
</dbReference>
<evidence type="ECO:0000256" key="7">
    <source>
        <dbReference type="ARBA" id="ARBA00022643"/>
    </source>
</evidence>
<dbReference type="InterPro" id="IPR000014">
    <property type="entry name" value="PAS"/>
</dbReference>
<keyword evidence="14" id="KW-0843">Virulence</keyword>
<dbReference type="EC" id="2.7.13.3" evidence="2"/>
<dbReference type="RefSeq" id="WP_166931734.1">
    <property type="nucleotide sequence ID" value="NZ_BAAADD010000001.1"/>
</dbReference>
<dbReference type="NCBIfam" id="TIGR00229">
    <property type="entry name" value="sensory_box"/>
    <property type="match status" value="1"/>
</dbReference>
<keyword evidence="13" id="KW-0157">Chromophore</keyword>
<keyword evidence="9" id="KW-0677">Repeat</keyword>
<feature type="domain" description="PAS" evidence="16">
    <location>
        <begin position="146"/>
        <end position="215"/>
    </location>
</feature>
<dbReference type="Pfam" id="PF00989">
    <property type="entry name" value="PAS"/>
    <property type="match status" value="1"/>
</dbReference>
<dbReference type="InterPro" id="IPR035965">
    <property type="entry name" value="PAS-like_dom_sf"/>
</dbReference>
<dbReference type="SMART" id="SM00086">
    <property type="entry name" value="PAC"/>
    <property type="match status" value="1"/>
</dbReference>
<dbReference type="PROSITE" id="PS50113">
    <property type="entry name" value="PAC"/>
    <property type="match status" value="1"/>
</dbReference>
<comment type="caution">
    <text evidence="18">The sequence shown here is derived from an EMBL/GenBank/DDBJ whole genome shotgun (WGS) entry which is preliminary data.</text>
</comment>